<keyword evidence="5 7" id="KW-0472">Membrane</keyword>
<evidence type="ECO:0000256" key="7">
    <source>
        <dbReference type="SAM" id="Phobius"/>
    </source>
</evidence>
<dbReference type="PANTHER" id="PTHR30509">
    <property type="entry name" value="P-HYDROXYBENZOIC ACID EFFLUX PUMP SUBUNIT-RELATED"/>
    <property type="match status" value="1"/>
</dbReference>
<evidence type="ECO:0000313" key="11">
    <source>
        <dbReference type="Proteomes" id="UP001409291"/>
    </source>
</evidence>
<evidence type="ECO:0000256" key="2">
    <source>
        <dbReference type="ARBA" id="ARBA00022475"/>
    </source>
</evidence>
<dbReference type="PANTHER" id="PTHR30509:SF9">
    <property type="entry name" value="MULTIDRUG RESISTANCE PROTEIN MDTO"/>
    <property type="match status" value="1"/>
</dbReference>
<comment type="similarity">
    <text evidence="6">Belongs to the YccS/YhfK family.</text>
</comment>
<feature type="transmembrane region" description="Helical" evidence="7">
    <location>
        <begin position="460"/>
        <end position="486"/>
    </location>
</feature>
<feature type="transmembrane region" description="Helical" evidence="7">
    <location>
        <begin position="498"/>
        <end position="519"/>
    </location>
</feature>
<dbReference type="InterPro" id="IPR032692">
    <property type="entry name" value="YccS_N"/>
</dbReference>
<accession>A0ABV0BLN7</accession>
<comment type="caution">
    <text evidence="10">The sequence shown here is derived from an EMBL/GenBank/DDBJ whole genome shotgun (WGS) entry which is preliminary data.</text>
</comment>
<keyword evidence="2" id="KW-1003">Cell membrane</keyword>
<keyword evidence="3 7" id="KW-0812">Transmembrane</keyword>
<evidence type="ECO:0000313" key="10">
    <source>
        <dbReference type="EMBL" id="MEN5375720.1"/>
    </source>
</evidence>
<comment type="subcellular location">
    <subcellularLocation>
        <location evidence="1">Cell membrane</location>
        <topology evidence="1">Multi-pass membrane protein</topology>
    </subcellularLocation>
</comment>
<protein>
    <submittedName>
        <fullName evidence="10">FUSC family membrane protein</fullName>
    </submittedName>
</protein>
<feature type="transmembrane region" description="Helical" evidence="7">
    <location>
        <begin position="96"/>
        <end position="114"/>
    </location>
</feature>
<evidence type="ECO:0000256" key="1">
    <source>
        <dbReference type="ARBA" id="ARBA00004651"/>
    </source>
</evidence>
<keyword evidence="11" id="KW-1185">Reference proteome</keyword>
<dbReference type="Proteomes" id="UP001409291">
    <property type="component" value="Unassembled WGS sequence"/>
</dbReference>
<evidence type="ECO:0000259" key="8">
    <source>
        <dbReference type="Pfam" id="PF12805"/>
    </source>
</evidence>
<sequence>MRDHLEIVWQKARFFINSQPFHEGLKITVAVLIPVVIFACFGHLHNGVTLGIGSIIASTPDLVGPYRERRQSLFINVAVIFAMSMLTRILPFSDVFLGLFIAFFSFAACMLSVFGIRAMGIGASCLLALFFSLTLTHESSHPITEALLMTGGAVWYMIFVLAVRYMRPYRVSQQVLAECAYKIGTLLRIKACFFDVHTAIAKTHKRVIQINVILNQRQENVREVLFSAATEKQFASYQYKQLTFIFATLMELFERINASHHDYYQIREKYGHTKVYQVIPELLISCAQELERLTTPISLLKPPKKAIQFTGQWDKAYAEVIALESQEQGTTIVLKKILVNIRYVMQKIREVHRILSKSEEVHDHSELLAHKERFFKQRTFSWPALQAHLNLKSPIFRHSLRVAIVMLVAFVITKTLPVFFPEYIALTKHSFWIYITIIVILRPGFSLSKQRSIDRLKGSFLGGMLGLSSIFLITNIYVLLGLMLVYMLLTFTFLRSKYVYGSFFLTAFFLIAYYFFTGVDDFGVLLLKERLLDTVIGCVLSFLSFHFIFPTWESDSVKTYLKNVIQANVHFLSVSFRKLSGDKVDIADYKLARKEIYLSLAELNALNERILNEPIFQRPFTKELNDFSIFTHQLISYAMAFTNMLDHSSGLAFHEEHERLMNKILSKLKKTYTLFATDSLEILALKTAVSKAHISDQSDELLIREQLELMDGLVDKLYHNSLDISLLAKRSL</sequence>
<feature type="transmembrane region" description="Helical" evidence="7">
    <location>
        <begin position="27"/>
        <end position="52"/>
    </location>
</feature>
<feature type="domain" description="Integral membrane bound transporter" evidence="9">
    <location>
        <begin position="426"/>
        <end position="543"/>
    </location>
</feature>
<dbReference type="RefSeq" id="WP_132844025.1">
    <property type="nucleotide sequence ID" value="NZ_JBDJLH010000006.1"/>
</dbReference>
<proteinExistence type="inferred from homology"/>
<evidence type="ECO:0000256" key="5">
    <source>
        <dbReference type="ARBA" id="ARBA00023136"/>
    </source>
</evidence>
<name>A0ABV0BLN7_9SPHI</name>
<organism evidence="10 11">
    <name type="scientific">Sphingobacterium kitahiroshimense</name>
    <dbReference type="NCBI Taxonomy" id="470446"/>
    <lineage>
        <taxon>Bacteria</taxon>
        <taxon>Pseudomonadati</taxon>
        <taxon>Bacteroidota</taxon>
        <taxon>Sphingobacteriia</taxon>
        <taxon>Sphingobacteriales</taxon>
        <taxon>Sphingobacteriaceae</taxon>
        <taxon>Sphingobacterium</taxon>
    </lineage>
</organism>
<feature type="transmembrane region" description="Helical" evidence="7">
    <location>
        <begin position="143"/>
        <end position="163"/>
    </location>
</feature>
<evidence type="ECO:0000256" key="6">
    <source>
        <dbReference type="ARBA" id="ARBA00043993"/>
    </source>
</evidence>
<dbReference type="InterPro" id="IPR049453">
    <property type="entry name" value="Memb_transporter_dom"/>
</dbReference>
<feature type="transmembrane region" description="Helical" evidence="7">
    <location>
        <begin position="73"/>
        <end position="90"/>
    </location>
</feature>
<reference evidence="10 11" key="1">
    <citation type="submission" date="2024-04" db="EMBL/GenBank/DDBJ databases">
        <title>WGS of bacteria from Torrens River.</title>
        <authorList>
            <person name="Wyrsch E.R."/>
            <person name="Drigo B."/>
        </authorList>
    </citation>
    <scope>NUCLEOTIDE SEQUENCE [LARGE SCALE GENOMIC DNA]</scope>
    <source>
        <strain evidence="10 11">TWI391</strain>
    </source>
</reference>
<evidence type="ECO:0000256" key="4">
    <source>
        <dbReference type="ARBA" id="ARBA00022989"/>
    </source>
</evidence>
<dbReference type="EMBL" id="JBDJNQ010000001">
    <property type="protein sequence ID" value="MEN5375720.1"/>
    <property type="molecule type" value="Genomic_DNA"/>
</dbReference>
<gene>
    <name evidence="10" type="ORF">ABE541_00425</name>
</gene>
<feature type="transmembrane region" description="Helical" evidence="7">
    <location>
        <begin position="400"/>
        <end position="419"/>
    </location>
</feature>
<feature type="transmembrane region" description="Helical" evidence="7">
    <location>
        <begin position="431"/>
        <end position="448"/>
    </location>
</feature>
<dbReference type="Pfam" id="PF12805">
    <property type="entry name" value="FUSC-like"/>
    <property type="match status" value="1"/>
</dbReference>
<feature type="transmembrane region" description="Helical" evidence="7">
    <location>
        <begin position="531"/>
        <end position="552"/>
    </location>
</feature>
<keyword evidence="4 7" id="KW-1133">Transmembrane helix</keyword>
<evidence type="ECO:0000259" key="9">
    <source>
        <dbReference type="Pfam" id="PF13515"/>
    </source>
</evidence>
<evidence type="ECO:0000256" key="3">
    <source>
        <dbReference type="ARBA" id="ARBA00022692"/>
    </source>
</evidence>
<dbReference type="Pfam" id="PF13515">
    <property type="entry name" value="FUSC_2"/>
    <property type="match status" value="1"/>
</dbReference>
<feature type="domain" description="Integral membrane protein YccS N-terminal" evidence="8">
    <location>
        <begin position="73"/>
        <end position="352"/>
    </location>
</feature>